<dbReference type="AlphaFoldDB" id="B0T7V0"/>
<protein>
    <submittedName>
        <fullName evidence="1">Uncharacterized protein</fullName>
    </submittedName>
</protein>
<dbReference type="KEGG" id="cak:Caul_2160"/>
<dbReference type="EMBL" id="CP000927">
    <property type="protein sequence ID" value="ABZ71288.1"/>
    <property type="molecule type" value="Genomic_DNA"/>
</dbReference>
<name>B0T7V0_CAUSK</name>
<organism evidence="1">
    <name type="scientific">Caulobacter sp. (strain K31)</name>
    <dbReference type="NCBI Taxonomy" id="366602"/>
    <lineage>
        <taxon>Bacteria</taxon>
        <taxon>Pseudomonadati</taxon>
        <taxon>Pseudomonadota</taxon>
        <taxon>Alphaproteobacteria</taxon>
        <taxon>Caulobacterales</taxon>
        <taxon>Caulobacteraceae</taxon>
        <taxon>Caulobacter</taxon>
    </lineage>
</organism>
<evidence type="ECO:0000313" key="1">
    <source>
        <dbReference type="EMBL" id="ABZ71288.1"/>
    </source>
</evidence>
<dbReference type="OrthoDB" id="7191395at2"/>
<accession>B0T7V0</accession>
<dbReference type="STRING" id="366602.Caul_2160"/>
<reference evidence="1" key="1">
    <citation type="submission" date="2008-01" db="EMBL/GenBank/DDBJ databases">
        <title>Complete sequence of chromosome of Caulobacter sp. K31.</title>
        <authorList>
            <consortium name="US DOE Joint Genome Institute"/>
            <person name="Copeland A."/>
            <person name="Lucas S."/>
            <person name="Lapidus A."/>
            <person name="Barry K."/>
            <person name="Glavina del Rio T."/>
            <person name="Dalin E."/>
            <person name="Tice H."/>
            <person name="Pitluck S."/>
            <person name="Bruce D."/>
            <person name="Goodwin L."/>
            <person name="Thompson L.S."/>
            <person name="Brettin T."/>
            <person name="Detter J.C."/>
            <person name="Han C."/>
            <person name="Schmutz J."/>
            <person name="Larimer F."/>
            <person name="Land M."/>
            <person name="Hauser L."/>
            <person name="Kyrpides N."/>
            <person name="Kim E."/>
            <person name="Stephens C."/>
            <person name="Richardson P."/>
        </authorList>
    </citation>
    <scope>NUCLEOTIDE SEQUENCE [LARGE SCALE GENOMIC DNA]</scope>
    <source>
        <strain evidence="1">K31</strain>
    </source>
</reference>
<sequence length="51" mass="5246">MTAKSTEDKPEAEVEAPHVAKVGVVDAGHNVTSFNNEPINGLLADIADGDA</sequence>
<proteinExistence type="predicted"/>
<dbReference type="HOGENOM" id="CLU_3096971_0_0_5"/>
<gene>
    <name evidence="1" type="ordered locus">Caul_2160</name>
</gene>